<accession>A0AAN6ZC32</accession>
<reference evidence="1" key="2">
    <citation type="submission" date="2023-05" db="EMBL/GenBank/DDBJ databases">
        <authorList>
            <consortium name="Lawrence Berkeley National Laboratory"/>
            <person name="Steindorff A."/>
            <person name="Hensen N."/>
            <person name="Bonometti L."/>
            <person name="Westerberg I."/>
            <person name="Brannstrom I.O."/>
            <person name="Guillou S."/>
            <person name="Cros-Aarteil S."/>
            <person name="Calhoun S."/>
            <person name="Haridas S."/>
            <person name="Kuo A."/>
            <person name="Mondo S."/>
            <person name="Pangilinan J."/>
            <person name="Riley R."/>
            <person name="Labutti K."/>
            <person name="Andreopoulos B."/>
            <person name="Lipzen A."/>
            <person name="Chen C."/>
            <person name="Yanf M."/>
            <person name="Daum C."/>
            <person name="Ng V."/>
            <person name="Clum A."/>
            <person name="Ohm R."/>
            <person name="Martin F."/>
            <person name="Silar P."/>
            <person name="Natvig D."/>
            <person name="Lalanne C."/>
            <person name="Gautier V."/>
            <person name="Ament-Velasquez S.L."/>
            <person name="Kruys A."/>
            <person name="Hutchinson M.I."/>
            <person name="Powell A.J."/>
            <person name="Barry K."/>
            <person name="Miller A.N."/>
            <person name="Grigoriev I.V."/>
            <person name="Debuchy R."/>
            <person name="Gladieux P."/>
            <person name="Thoren M.H."/>
            <person name="Johannesson H."/>
        </authorList>
    </citation>
    <scope>NUCLEOTIDE SEQUENCE</scope>
    <source>
        <strain evidence="1">CBS 123565</strain>
    </source>
</reference>
<dbReference type="AlphaFoldDB" id="A0AAN6ZC32"/>
<name>A0AAN6ZC32_9PEZI</name>
<sequence length="174" mass="18775">MAPAANTARARKVPGALADSDSDLEFHAYNSRLKEASAARARLRKAQDARDKKRAALTTAHSAAIATIESRIQASLTKHAALRSAISLTHLKRLRAALDSRDAKLALIVRNLAEHQRRMLNLAVQLQALYEGRREDVGALRAAAEEGKPEARTGGGRVDRELAERVSVVGGKGE</sequence>
<reference evidence="1" key="1">
    <citation type="journal article" date="2023" name="Mol. Phylogenet. Evol.">
        <title>Genome-scale phylogeny and comparative genomics of the fungal order Sordariales.</title>
        <authorList>
            <person name="Hensen N."/>
            <person name="Bonometti L."/>
            <person name="Westerberg I."/>
            <person name="Brannstrom I.O."/>
            <person name="Guillou S."/>
            <person name="Cros-Aarteil S."/>
            <person name="Calhoun S."/>
            <person name="Haridas S."/>
            <person name="Kuo A."/>
            <person name="Mondo S."/>
            <person name="Pangilinan J."/>
            <person name="Riley R."/>
            <person name="LaButti K."/>
            <person name="Andreopoulos B."/>
            <person name="Lipzen A."/>
            <person name="Chen C."/>
            <person name="Yan M."/>
            <person name="Daum C."/>
            <person name="Ng V."/>
            <person name="Clum A."/>
            <person name="Steindorff A."/>
            <person name="Ohm R.A."/>
            <person name="Martin F."/>
            <person name="Silar P."/>
            <person name="Natvig D.O."/>
            <person name="Lalanne C."/>
            <person name="Gautier V."/>
            <person name="Ament-Velasquez S.L."/>
            <person name="Kruys A."/>
            <person name="Hutchinson M.I."/>
            <person name="Powell A.J."/>
            <person name="Barry K."/>
            <person name="Miller A.N."/>
            <person name="Grigoriev I.V."/>
            <person name="Debuchy R."/>
            <person name="Gladieux P."/>
            <person name="Hiltunen Thoren M."/>
            <person name="Johannesson H."/>
        </authorList>
    </citation>
    <scope>NUCLEOTIDE SEQUENCE</scope>
    <source>
        <strain evidence="1">CBS 123565</strain>
    </source>
</reference>
<evidence type="ECO:0000313" key="1">
    <source>
        <dbReference type="EMBL" id="KAK4132338.1"/>
    </source>
</evidence>
<comment type="caution">
    <text evidence="1">The sequence shown here is derived from an EMBL/GenBank/DDBJ whole genome shotgun (WGS) entry which is preliminary data.</text>
</comment>
<gene>
    <name evidence="1" type="ORF">BT67DRAFT_407018</name>
</gene>
<dbReference type="Proteomes" id="UP001304895">
    <property type="component" value="Unassembled WGS sequence"/>
</dbReference>
<keyword evidence="2" id="KW-1185">Reference proteome</keyword>
<dbReference type="EMBL" id="MU853418">
    <property type="protein sequence ID" value="KAK4132338.1"/>
    <property type="molecule type" value="Genomic_DNA"/>
</dbReference>
<evidence type="ECO:0000313" key="2">
    <source>
        <dbReference type="Proteomes" id="UP001304895"/>
    </source>
</evidence>
<organism evidence="1 2">
    <name type="scientific">Trichocladium antarcticum</name>
    <dbReference type="NCBI Taxonomy" id="1450529"/>
    <lineage>
        <taxon>Eukaryota</taxon>
        <taxon>Fungi</taxon>
        <taxon>Dikarya</taxon>
        <taxon>Ascomycota</taxon>
        <taxon>Pezizomycotina</taxon>
        <taxon>Sordariomycetes</taxon>
        <taxon>Sordariomycetidae</taxon>
        <taxon>Sordariales</taxon>
        <taxon>Chaetomiaceae</taxon>
        <taxon>Trichocladium</taxon>
    </lineage>
</organism>
<protein>
    <submittedName>
        <fullName evidence="1">Uncharacterized protein</fullName>
    </submittedName>
</protein>
<proteinExistence type="predicted"/>